<keyword evidence="3" id="KW-0963">Cytoplasm</keyword>
<evidence type="ECO:0000256" key="4">
    <source>
        <dbReference type="ARBA" id="ARBA00022614"/>
    </source>
</evidence>
<dbReference type="PANTHER" id="PTHR46545">
    <property type="entry name" value="LEUCINE-RICH REPEAT-CONTAINING PROTEIN 51"/>
    <property type="match status" value="1"/>
</dbReference>
<proteinExistence type="predicted"/>
<dbReference type="GO" id="GO:0005737">
    <property type="term" value="C:cytoplasm"/>
    <property type="evidence" value="ECO:0007669"/>
    <property type="project" value="UniProtKB-SubCell"/>
</dbReference>
<dbReference type="InterPro" id="IPR032675">
    <property type="entry name" value="LRR_dom_sf"/>
</dbReference>
<dbReference type="RefSeq" id="XP_028817740.1">
    <property type="nucleotide sequence ID" value="XM_028961907.1"/>
</dbReference>
<reference evidence="6" key="3">
    <citation type="submission" date="2025-09" db="UniProtKB">
        <authorList>
            <consortium name="Ensembl"/>
        </authorList>
    </citation>
    <scope>IDENTIFICATION</scope>
</reference>
<evidence type="ECO:0000256" key="1">
    <source>
        <dbReference type="ARBA" id="ARBA00004496"/>
    </source>
</evidence>
<evidence type="ECO:0000256" key="3">
    <source>
        <dbReference type="ARBA" id="ARBA00022490"/>
    </source>
</evidence>
<comment type="subcellular location">
    <subcellularLocation>
        <location evidence="1">Cytoplasm</location>
    </subcellularLocation>
</comment>
<accession>A0AAY4DBZ3</accession>
<dbReference type="InterPro" id="IPR001611">
    <property type="entry name" value="Leu-rich_rpt"/>
</dbReference>
<evidence type="ECO:0000313" key="6">
    <source>
        <dbReference type="Ensembl" id="ENSDCDP00010042684.1"/>
    </source>
</evidence>
<evidence type="ECO:0000313" key="7">
    <source>
        <dbReference type="Proteomes" id="UP000694580"/>
    </source>
</evidence>
<dbReference type="GeneTree" id="ENSGT00510000047925"/>
<name>A0AAY4DBZ3_9TELE</name>
<dbReference type="SUPFAM" id="SSF52075">
    <property type="entry name" value="Outer arm dynein light chain 1"/>
    <property type="match status" value="1"/>
</dbReference>
<evidence type="ECO:0000256" key="5">
    <source>
        <dbReference type="ARBA" id="ARBA00022737"/>
    </source>
</evidence>
<reference evidence="6 7" key="1">
    <citation type="submission" date="2020-06" db="EMBL/GenBank/DDBJ databases">
        <authorList>
            <consortium name="Wellcome Sanger Institute Data Sharing"/>
        </authorList>
    </citation>
    <scope>NUCLEOTIDE SEQUENCE [LARGE SCALE GENOMIC DNA]</scope>
</reference>
<dbReference type="AlphaFoldDB" id="A0AAY4DBZ3"/>
<keyword evidence="7" id="KW-1185">Reference proteome</keyword>
<evidence type="ECO:0000256" key="2">
    <source>
        <dbReference type="ARBA" id="ARBA00014223"/>
    </source>
</evidence>
<dbReference type="PROSITE" id="PS51450">
    <property type="entry name" value="LRR"/>
    <property type="match status" value="2"/>
</dbReference>
<keyword evidence="5" id="KW-0677">Repeat</keyword>
<dbReference type="Proteomes" id="UP000694580">
    <property type="component" value="Chromosome 19"/>
</dbReference>
<protein>
    <recommendedName>
        <fullName evidence="2">Leucine-rich repeat-containing protein 51</fullName>
    </recommendedName>
</protein>
<dbReference type="Gene3D" id="3.80.10.10">
    <property type="entry name" value="Ribonuclease Inhibitor"/>
    <property type="match status" value="1"/>
</dbReference>
<dbReference type="Pfam" id="PF14580">
    <property type="entry name" value="LRR_9"/>
    <property type="match status" value="1"/>
</dbReference>
<keyword evidence="4" id="KW-0433">Leucine-rich repeat</keyword>
<gene>
    <name evidence="6" type="primary">LRRC51</name>
</gene>
<dbReference type="PANTHER" id="PTHR46545:SF1">
    <property type="entry name" value="LEUCINE-RICH REPEAT-CONTAINING PROTEIN 51"/>
    <property type="match status" value="1"/>
</dbReference>
<organism evidence="6 7">
    <name type="scientific">Denticeps clupeoides</name>
    <name type="common">denticle herring</name>
    <dbReference type="NCBI Taxonomy" id="299321"/>
    <lineage>
        <taxon>Eukaryota</taxon>
        <taxon>Metazoa</taxon>
        <taxon>Chordata</taxon>
        <taxon>Craniata</taxon>
        <taxon>Vertebrata</taxon>
        <taxon>Euteleostomi</taxon>
        <taxon>Actinopterygii</taxon>
        <taxon>Neopterygii</taxon>
        <taxon>Teleostei</taxon>
        <taxon>Clupei</taxon>
        <taxon>Clupeiformes</taxon>
        <taxon>Denticipitoidei</taxon>
        <taxon>Denticipitidae</taxon>
        <taxon>Denticeps</taxon>
    </lineage>
</organism>
<sequence length="179" mass="20359">MHWAPVDLSFKSLNNVEDALNVEPNQRQQELRRGKDGTFCSRIVRLSNNNISELTGLINTVSVLLSQPAQLAWLDLSFNKISRIDPMLTELQQLRVLYLHGNSIVRLCEVDKLGSLPFLHTITLHGNSVENKCGYRGYVIANLLHLKSMDFNGITKQERLMASLQHKRRNLHKLTSSSL</sequence>
<dbReference type="Ensembl" id="ENSDCDT00010052725.1">
    <property type="protein sequence ID" value="ENSDCDP00010042684.1"/>
    <property type="gene ID" value="ENSDCDG00010026821.1"/>
</dbReference>
<reference evidence="6" key="2">
    <citation type="submission" date="2025-08" db="UniProtKB">
        <authorList>
            <consortium name="Ensembl"/>
        </authorList>
    </citation>
    <scope>IDENTIFICATION</scope>
</reference>
<dbReference type="GeneID" id="114769136"/>